<evidence type="ECO:0000259" key="2">
    <source>
        <dbReference type="Pfam" id="PF09557"/>
    </source>
</evidence>
<feature type="region of interest" description="Disordered" evidence="1">
    <location>
        <begin position="140"/>
        <end position="165"/>
    </location>
</feature>
<evidence type="ECO:0000313" key="6">
    <source>
        <dbReference type="Proteomes" id="UP000214673"/>
    </source>
</evidence>
<keyword evidence="6" id="KW-1185">Reference proteome</keyword>
<evidence type="ECO:0000313" key="3">
    <source>
        <dbReference type="EMBL" id="OWJ74517.1"/>
    </source>
</evidence>
<dbReference type="EMBL" id="NIPV01000060">
    <property type="protein sequence ID" value="OWJ74517.1"/>
    <property type="molecule type" value="Genomic_DNA"/>
</dbReference>
<protein>
    <recommendedName>
        <fullName evidence="2">DUF2382 domain-containing protein</fullName>
    </recommendedName>
</protein>
<gene>
    <name evidence="4" type="ORF">CDV52_19960</name>
    <name evidence="3" type="ORF">CDV53_13350</name>
</gene>
<dbReference type="Proteomes" id="UP000196640">
    <property type="component" value="Unassembled WGS sequence"/>
</dbReference>
<feature type="domain" description="DUF2382" evidence="2">
    <location>
        <begin position="35"/>
        <end position="144"/>
    </location>
</feature>
<evidence type="ECO:0000313" key="4">
    <source>
        <dbReference type="EMBL" id="OWJ81021.1"/>
    </source>
</evidence>
<proteinExistence type="predicted"/>
<accession>A0A225CSL7</accession>
<dbReference type="OrthoDB" id="7775959at2"/>
<evidence type="ECO:0000256" key="1">
    <source>
        <dbReference type="SAM" id="MobiDB-lite"/>
    </source>
</evidence>
<organism evidence="4 5">
    <name type="scientific">Haematobacter missouriensis</name>
    <dbReference type="NCBI Taxonomy" id="366616"/>
    <lineage>
        <taxon>Bacteria</taxon>
        <taxon>Pseudomonadati</taxon>
        <taxon>Pseudomonadota</taxon>
        <taxon>Alphaproteobacteria</taxon>
        <taxon>Rhodobacterales</taxon>
        <taxon>Paracoccaceae</taxon>
        <taxon>Haematobacter</taxon>
    </lineage>
</organism>
<dbReference type="Proteomes" id="UP000214673">
    <property type="component" value="Unassembled WGS sequence"/>
</dbReference>
<name>A0A225CSL7_9RHOB</name>
<dbReference type="Pfam" id="PF09557">
    <property type="entry name" value="DUF2382"/>
    <property type="match status" value="1"/>
</dbReference>
<reference evidence="5 6" key="1">
    <citation type="submission" date="2016-11" db="EMBL/GenBank/DDBJ databases">
        <title>Comparison of Traditional DNA-DNA Hybridization with In Silico Genomic Analysis.</title>
        <authorList>
            <person name="Nicholson A.C."/>
            <person name="Sammons S."/>
            <person name="Humrighouse B.W."/>
            <person name="Graziano J."/>
            <person name="Lasker B."/>
            <person name="Whitney A.M."/>
            <person name="Mcquiston J.R."/>
        </authorList>
    </citation>
    <scope>NUCLEOTIDE SEQUENCE [LARGE SCALE GENOMIC DNA]</scope>
    <source>
        <strain evidence="3 6">H1892</strain>
        <strain evidence="4 5">H2381</strain>
    </source>
</reference>
<comment type="caution">
    <text evidence="4">The sequence shown here is derived from an EMBL/GenBank/DDBJ whole genome shotgun (WGS) entry which is preliminary data.</text>
</comment>
<dbReference type="InterPro" id="IPR019060">
    <property type="entry name" value="DUF2382"/>
</dbReference>
<evidence type="ECO:0000313" key="5">
    <source>
        <dbReference type="Proteomes" id="UP000196640"/>
    </source>
</evidence>
<sequence length="165" mass="18639">MGRNVPFRSRNIPCVHPLSMLNRDGAMTEDGKDVLPLVEERVSVTAEARVSGRVRVSTHTEAVDTLIPVDLAEVDVEVTRIPVDRAVDHAPDITTDGDTTIIPVMEERLVVTRQLFVREEIHIRRMTHRETVDVPVTTRRQTATIERLPPHDEQDIPPFPSDKDI</sequence>
<dbReference type="EMBL" id="NIPX01000052">
    <property type="protein sequence ID" value="OWJ81021.1"/>
    <property type="molecule type" value="Genomic_DNA"/>
</dbReference>
<dbReference type="AlphaFoldDB" id="A0A225CSL7"/>